<reference evidence="2 3" key="1">
    <citation type="journal article" date="2019" name="Gut">
        <title>Antibiotics-induced monodominance of a novel gut bacterial order.</title>
        <authorList>
            <person name="Hildebrand F."/>
            <person name="Moitinho-Silva L."/>
            <person name="Blasche S."/>
            <person name="Jahn M.T."/>
            <person name="Gossmann T.I."/>
            <person name="Heuerta-Cepas J."/>
            <person name="Hercog R."/>
            <person name="Luetge M."/>
            <person name="Bahram M."/>
            <person name="Pryszlak A."/>
            <person name="Alves R.J."/>
            <person name="Waszak S.M."/>
            <person name="Zhu A."/>
            <person name="Ye L."/>
            <person name="Costea P.I."/>
            <person name="Aalvink S."/>
            <person name="Belzer C."/>
            <person name="Forslund S.K."/>
            <person name="Sunagawa S."/>
            <person name="Hentschel U."/>
            <person name="Merten C."/>
            <person name="Patil K.R."/>
            <person name="Benes V."/>
            <person name="Bork P."/>
        </authorList>
    </citation>
    <scope>NUCLEOTIDE SEQUENCE [LARGE SCALE GENOMIC DNA]</scope>
    <source>
        <strain evidence="2 3">HDS1380</strain>
    </source>
</reference>
<name>A0A4Q2K4U2_9FIRM</name>
<keyword evidence="1" id="KW-0472">Membrane</keyword>
<comment type="caution">
    <text evidence="2">The sequence shown here is derived from an EMBL/GenBank/DDBJ whole genome shotgun (WGS) entry which is preliminary data.</text>
</comment>
<dbReference type="EMBL" id="SDOZ01000005">
    <property type="protein sequence ID" value="RXZ57869.1"/>
    <property type="molecule type" value="Genomic_DNA"/>
</dbReference>
<evidence type="ECO:0000313" key="2">
    <source>
        <dbReference type="EMBL" id="RXZ57869.1"/>
    </source>
</evidence>
<organism evidence="2 3">
    <name type="scientific">Candidatus Borkfalkia ceftriaxoniphila</name>
    <dbReference type="NCBI Taxonomy" id="2508949"/>
    <lineage>
        <taxon>Bacteria</taxon>
        <taxon>Bacillati</taxon>
        <taxon>Bacillota</taxon>
        <taxon>Clostridia</taxon>
        <taxon>Christensenellales</taxon>
        <taxon>Christensenellaceae</taxon>
        <taxon>Candidatus Borkfalkia</taxon>
    </lineage>
</organism>
<protein>
    <recommendedName>
        <fullName evidence="4">Spore cortex biosynthesis protein YabQ</fullName>
    </recommendedName>
</protein>
<evidence type="ECO:0000313" key="3">
    <source>
        <dbReference type="Proteomes" id="UP000291269"/>
    </source>
</evidence>
<dbReference type="AlphaFoldDB" id="A0A4Q2K4U2"/>
<sequence>MEDTVNQIYILIVCLFSGILGGVLYEPFYLFRRLINKRAAGIIADILFFLLFAGIFVLLSVIYDFPATRPYMLMGALGGLLLYLVSLHRILAFLTEKLYNSAKKLILRIKRNFSGKRNERRKV</sequence>
<feature type="transmembrane region" description="Helical" evidence="1">
    <location>
        <begin position="6"/>
        <end position="25"/>
    </location>
</feature>
<dbReference type="InterPro" id="IPR019074">
    <property type="entry name" value="YabQ"/>
</dbReference>
<dbReference type="Pfam" id="PF09578">
    <property type="entry name" value="Spore_YabQ"/>
    <property type="match status" value="1"/>
</dbReference>
<proteinExistence type="predicted"/>
<gene>
    <name evidence="2" type="ORF">ESZ91_10975</name>
</gene>
<accession>A0A4Q2K4U2</accession>
<dbReference type="RefSeq" id="WP_129227232.1">
    <property type="nucleotide sequence ID" value="NZ_SDOZ01000005.1"/>
</dbReference>
<keyword evidence="1" id="KW-1133">Transmembrane helix</keyword>
<keyword evidence="1" id="KW-0812">Transmembrane</keyword>
<evidence type="ECO:0008006" key="4">
    <source>
        <dbReference type="Google" id="ProtNLM"/>
    </source>
</evidence>
<dbReference type="Proteomes" id="UP000291269">
    <property type="component" value="Unassembled WGS sequence"/>
</dbReference>
<dbReference type="NCBIfam" id="TIGR02893">
    <property type="entry name" value="spore_yabQ"/>
    <property type="match status" value="1"/>
</dbReference>
<evidence type="ECO:0000256" key="1">
    <source>
        <dbReference type="SAM" id="Phobius"/>
    </source>
</evidence>
<feature type="transmembrane region" description="Helical" evidence="1">
    <location>
        <begin position="46"/>
        <end position="65"/>
    </location>
</feature>
<keyword evidence="3" id="KW-1185">Reference proteome</keyword>
<feature type="transmembrane region" description="Helical" evidence="1">
    <location>
        <begin position="71"/>
        <end position="94"/>
    </location>
</feature>